<dbReference type="Proteomes" id="UP001220395">
    <property type="component" value="Chromosome"/>
</dbReference>
<keyword evidence="3" id="KW-1185">Reference proteome</keyword>
<evidence type="ECO:0008006" key="4">
    <source>
        <dbReference type="Google" id="ProtNLM"/>
    </source>
</evidence>
<accession>A0ABY7TN03</accession>
<gene>
    <name evidence="2" type="ORF">PQ455_03985</name>
</gene>
<dbReference type="RefSeq" id="WP_273689405.1">
    <property type="nucleotide sequence ID" value="NZ_CP117411.1"/>
</dbReference>
<name>A0ABY7TN03_9SPHN</name>
<reference evidence="2 3" key="1">
    <citation type="submission" date="2023-02" db="EMBL/GenBank/DDBJ databases">
        <title>Genome sequence of Sphingomonas naphthae.</title>
        <authorList>
            <person name="Kim S."/>
            <person name="Heo J."/>
            <person name="Kwon S.-W."/>
        </authorList>
    </citation>
    <scope>NUCLEOTIDE SEQUENCE [LARGE SCALE GENOMIC DNA]</scope>
    <source>
        <strain evidence="2 3">KACC 18716</strain>
    </source>
</reference>
<keyword evidence="1" id="KW-0732">Signal</keyword>
<organism evidence="2 3">
    <name type="scientific">Sphingomonas naphthae</name>
    <dbReference type="NCBI Taxonomy" id="1813468"/>
    <lineage>
        <taxon>Bacteria</taxon>
        <taxon>Pseudomonadati</taxon>
        <taxon>Pseudomonadota</taxon>
        <taxon>Alphaproteobacteria</taxon>
        <taxon>Sphingomonadales</taxon>
        <taxon>Sphingomonadaceae</taxon>
        <taxon>Sphingomonas</taxon>
    </lineage>
</organism>
<protein>
    <recommendedName>
        <fullName evidence="4">S-adenosyl-L-homocysteine hydrolase</fullName>
    </recommendedName>
</protein>
<feature type="signal peptide" evidence="1">
    <location>
        <begin position="1"/>
        <end position="21"/>
    </location>
</feature>
<evidence type="ECO:0000256" key="1">
    <source>
        <dbReference type="SAM" id="SignalP"/>
    </source>
</evidence>
<sequence>MRKLWGAACVAAALATAPVQAACWNTQDVAAARVRDLQSMLMVATLRCQAAGIAIAADYNGFVGANKQALQMMNDLLKRHFSREKGVLQGQKEYDSFTTRLANTYGAGGTSSYDCETSSLIARDARMMNGNVDGLLLIADRAGIRTEVPGGMCGPMVLAQASGPQE</sequence>
<feature type="chain" id="PRO_5047548976" description="S-adenosyl-L-homocysteine hydrolase" evidence="1">
    <location>
        <begin position="22"/>
        <end position="166"/>
    </location>
</feature>
<dbReference type="EMBL" id="CP117411">
    <property type="protein sequence ID" value="WCT74398.1"/>
    <property type="molecule type" value="Genomic_DNA"/>
</dbReference>
<evidence type="ECO:0000313" key="3">
    <source>
        <dbReference type="Proteomes" id="UP001220395"/>
    </source>
</evidence>
<evidence type="ECO:0000313" key="2">
    <source>
        <dbReference type="EMBL" id="WCT74398.1"/>
    </source>
</evidence>
<proteinExistence type="predicted"/>